<comment type="caution">
    <text evidence="2">The sequence shown here is derived from an EMBL/GenBank/DDBJ whole genome shotgun (WGS) entry which is preliminary data.</text>
</comment>
<accession>A0ABP8V5Z5</accession>
<evidence type="ECO:0000256" key="1">
    <source>
        <dbReference type="SAM" id="MobiDB-lite"/>
    </source>
</evidence>
<feature type="region of interest" description="Disordered" evidence="1">
    <location>
        <begin position="162"/>
        <end position="189"/>
    </location>
</feature>
<evidence type="ECO:0000313" key="2">
    <source>
        <dbReference type="EMBL" id="GAA4650357.1"/>
    </source>
</evidence>
<organism evidence="2 3">
    <name type="scientific">Kistimonas scapharcae</name>
    <dbReference type="NCBI Taxonomy" id="1036133"/>
    <lineage>
        <taxon>Bacteria</taxon>
        <taxon>Pseudomonadati</taxon>
        <taxon>Pseudomonadota</taxon>
        <taxon>Gammaproteobacteria</taxon>
        <taxon>Oceanospirillales</taxon>
        <taxon>Endozoicomonadaceae</taxon>
        <taxon>Kistimonas</taxon>
    </lineage>
</organism>
<reference evidence="3" key="1">
    <citation type="journal article" date="2019" name="Int. J. Syst. Evol. Microbiol.">
        <title>The Global Catalogue of Microorganisms (GCM) 10K type strain sequencing project: providing services to taxonomists for standard genome sequencing and annotation.</title>
        <authorList>
            <consortium name="The Broad Institute Genomics Platform"/>
            <consortium name="The Broad Institute Genome Sequencing Center for Infectious Disease"/>
            <person name="Wu L."/>
            <person name="Ma J."/>
        </authorList>
    </citation>
    <scope>NUCLEOTIDE SEQUENCE [LARGE SCALE GENOMIC DNA]</scope>
    <source>
        <strain evidence="3">JCM 17805</strain>
    </source>
</reference>
<protein>
    <submittedName>
        <fullName evidence="2">Uncharacterized protein</fullName>
    </submittedName>
</protein>
<sequence length="742" mass="83646">MFKAYIASLHDDEGSVNPYSLVHESSVELSDPEHFRIACAFVAAGVCRFDRRGRLVSTDKAIDRAVVEQIDERVNGSVTRLAYAFIALNKPLPSGFVELCFKPHIVSAMVAHTGVSTAESVAVLDDLMASHAVSIKCESDVTLEHVMELKNRLRHMGLIEDAENDGINEGTKPRPDNKPRLPTPEPSQHYRCDSDDAWLIRYQVENHRFLKFGSDFVKRIQRWGQRNKRIIGLEVVEVLTFAIVTGVTTGGIGTAVYFGSKLAYKLLQIGWGALMDTIRTQLNKIRLRRVEAGVARLSCRSGEHLDSRELKDIALLDAVEDDEDDKTTRFLRFTESLPGNRITEDKHRAVTRLLDSTEYFARKRSLTRMANLMLDMKQQTDALSEQGVTAGDSVKDSVRFQQLQAVARAHSERFGEAVRDYDQMIVASVQKVTALNDTFEQQFTPLWEPFKEMPAEQVGALFNEAAGHSSVRGRWYLPKEDNFGWIQSVVKEEPGNASSRRIRECIAEAVALQNQTPQDHNVTSNKVRRKVVQATLEGRDLLISYARSRLQLMGLVWVRAKFYALVDRVISLPASLTSGGSVGAAFIKPILSPVWAAVYVFLYVAEKVTTAINNKRNRKRNQATQERINAEGNNNLSLSVDDWLAMRRQAKHLGPDYVKNVKRLMKVLDTMQALSAEQATLDKASPEYRDFLVRTAAAMLRYKMLMHELQAQLYGAVGLMHHASMQYKSQFDRRLQCIQVAD</sequence>
<name>A0ABP8V5Z5_9GAMM</name>
<proteinExistence type="predicted"/>
<dbReference type="Proteomes" id="UP001500604">
    <property type="component" value="Unassembled WGS sequence"/>
</dbReference>
<evidence type="ECO:0000313" key="3">
    <source>
        <dbReference type="Proteomes" id="UP001500604"/>
    </source>
</evidence>
<dbReference type="EMBL" id="BAABFL010000389">
    <property type="protein sequence ID" value="GAA4650357.1"/>
    <property type="molecule type" value="Genomic_DNA"/>
</dbReference>
<gene>
    <name evidence="2" type="ORF">GCM10023116_26400</name>
</gene>
<keyword evidence="3" id="KW-1185">Reference proteome</keyword>